<reference evidence="6 7" key="1">
    <citation type="submission" date="2023-02" db="EMBL/GenBank/DDBJ databases">
        <title>LHISI_Scaffold_Assembly.</title>
        <authorList>
            <person name="Stuart O.P."/>
            <person name="Cleave R."/>
            <person name="Magrath M.J.L."/>
            <person name="Mikheyev A.S."/>
        </authorList>
    </citation>
    <scope>NUCLEOTIDE SEQUENCE [LARGE SCALE GENOMIC DNA]</scope>
    <source>
        <strain evidence="6">Daus_M_001</strain>
        <tissue evidence="6">Leg muscle</tissue>
    </source>
</reference>
<organism evidence="6 7">
    <name type="scientific">Dryococelus australis</name>
    <dbReference type="NCBI Taxonomy" id="614101"/>
    <lineage>
        <taxon>Eukaryota</taxon>
        <taxon>Metazoa</taxon>
        <taxon>Ecdysozoa</taxon>
        <taxon>Arthropoda</taxon>
        <taxon>Hexapoda</taxon>
        <taxon>Insecta</taxon>
        <taxon>Pterygota</taxon>
        <taxon>Neoptera</taxon>
        <taxon>Polyneoptera</taxon>
        <taxon>Phasmatodea</taxon>
        <taxon>Verophasmatodea</taxon>
        <taxon>Anareolatae</taxon>
        <taxon>Phasmatidae</taxon>
        <taxon>Eurycanthinae</taxon>
        <taxon>Dryococelus</taxon>
    </lineage>
</organism>
<keyword evidence="5" id="KW-0539">Nucleus</keyword>
<dbReference type="Proteomes" id="UP001159363">
    <property type="component" value="Chromosome X"/>
</dbReference>
<keyword evidence="3" id="KW-0863">Zinc-finger</keyword>
<sequence>MVCIDGQPFSKVKKKKKKGFNDLIKLLEPHSSTPSRKHSAKEIIPAMYTKVMGRIKEVLHTVKFLGITTDIWTSVSYDDYISLTIHYLDTNFCLHHCCLEVVPFSEVCHTVQNICQFLTNFVRDWCCHKKLLLSLETMVATSHLA</sequence>
<evidence type="ECO:0000256" key="2">
    <source>
        <dbReference type="ARBA" id="ARBA00022723"/>
    </source>
</evidence>
<dbReference type="InterPro" id="IPR012337">
    <property type="entry name" value="RNaseH-like_sf"/>
</dbReference>
<dbReference type="EMBL" id="JARBHB010000004">
    <property type="protein sequence ID" value="KAJ8887323.1"/>
    <property type="molecule type" value="Genomic_DNA"/>
</dbReference>
<dbReference type="PANTHER" id="PTHR46481">
    <property type="entry name" value="ZINC FINGER BED DOMAIN-CONTAINING PROTEIN 4"/>
    <property type="match status" value="1"/>
</dbReference>
<keyword evidence="7" id="KW-1185">Reference proteome</keyword>
<evidence type="ECO:0000256" key="4">
    <source>
        <dbReference type="ARBA" id="ARBA00022833"/>
    </source>
</evidence>
<evidence type="ECO:0000256" key="1">
    <source>
        <dbReference type="ARBA" id="ARBA00004123"/>
    </source>
</evidence>
<protein>
    <submittedName>
        <fullName evidence="6">Uncharacterized protein</fullName>
    </submittedName>
</protein>
<evidence type="ECO:0000313" key="7">
    <source>
        <dbReference type="Proteomes" id="UP001159363"/>
    </source>
</evidence>
<proteinExistence type="predicted"/>
<dbReference type="SUPFAM" id="SSF53098">
    <property type="entry name" value="Ribonuclease H-like"/>
    <property type="match status" value="1"/>
</dbReference>
<comment type="subcellular location">
    <subcellularLocation>
        <location evidence="1">Nucleus</location>
    </subcellularLocation>
</comment>
<dbReference type="InterPro" id="IPR052035">
    <property type="entry name" value="ZnF_BED_domain_contain"/>
</dbReference>
<gene>
    <name evidence="6" type="ORF">PR048_013538</name>
</gene>
<dbReference type="PANTHER" id="PTHR46481:SF10">
    <property type="entry name" value="ZINC FINGER BED DOMAIN-CONTAINING PROTEIN 39"/>
    <property type="match status" value="1"/>
</dbReference>
<comment type="caution">
    <text evidence="6">The sequence shown here is derived from an EMBL/GenBank/DDBJ whole genome shotgun (WGS) entry which is preliminary data.</text>
</comment>
<evidence type="ECO:0000313" key="6">
    <source>
        <dbReference type="EMBL" id="KAJ8887323.1"/>
    </source>
</evidence>
<evidence type="ECO:0000256" key="3">
    <source>
        <dbReference type="ARBA" id="ARBA00022771"/>
    </source>
</evidence>
<keyword evidence="4" id="KW-0862">Zinc</keyword>
<name>A0ABQ9HSG7_9NEOP</name>
<accession>A0ABQ9HSG7</accession>
<keyword evidence="2" id="KW-0479">Metal-binding</keyword>
<evidence type="ECO:0000256" key="5">
    <source>
        <dbReference type="ARBA" id="ARBA00023242"/>
    </source>
</evidence>